<keyword evidence="2" id="KW-1185">Reference proteome</keyword>
<organism evidence="1 2">
    <name type="scientific">Intestinirhabdus alba</name>
    <dbReference type="NCBI Taxonomy" id="2899544"/>
    <lineage>
        <taxon>Bacteria</taxon>
        <taxon>Pseudomonadati</taxon>
        <taxon>Pseudomonadota</taxon>
        <taxon>Gammaproteobacteria</taxon>
        <taxon>Enterobacterales</taxon>
        <taxon>Enterobacteriaceae</taxon>
        <taxon>Intestinirhabdus</taxon>
    </lineage>
</organism>
<comment type="caution">
    <text evidence="1">The sequence shown here is derived from an EMBL/GenBank/DDBJ whole genome shotgun (WGS) entry which is preliminary data.</text>
</comment>
<dbReference type="Proteomes" id="UP000477739">
    <property type="component" value="Unassembled WGS sequence"/>
</dbReference>
<proteinExistence type="predicted"/>
<evidence type="ECO:0000313" key="2">
    <source>
        <dbReference type="Proteomes" id="UP000477739"/>
    </source>
</evidence>
<gene>
    <name evidence="1" type="ORF">GJV78_20780</name>
</gene>
<accession>A0A6L6IRP7</accession>
<dbReference type="RefSeq" id="WP_155110047.1">
    <property type="nucleotide sequence ID" value="NZ_WMJZ01000048.1"/>
</dbReference>
<reference evidence="1 2" key="1">
    <citation type="submission" date="2019-11" db="EMBL/GenBank/DDBJ databases">
        <title>Escherichia alba sp. nov. isolated from the gut of plastic-eating superworms Zophobas atratus.</title>
        <authorList>
            <person name="Yang Y."/>
        </authorList>
    </citation>
    <scope>NUCLEOTIDE SEQUENCE [LARGE SCALE GENOMIC DNA]</scope>
    <source>
        <strain evidence="2">BIT-B35</strain>
    </source>
</reference>
<dbReference type="EMBL" id="WMJZ01000048">
    <property type="protein sequence ID" value="MTH48634.1"/>
    <property type="molecule type" value="Genomic_DNA"/>
</dbReference>
<protein>
    <submittedName>
        <fullName evidence="1">Uncharacterized protein</fullName>
    </submittedName>
</protein>
<sequence>MLVVFNKLLIVVTGYILLLNIAFGKTEQRWFFALASDDIIDNAADKDTLDNVQRYFAGKDLTIEDSRLTISSDTSCEIVEEDTTPVKYWMSENTVSFYHSFFERYNIKLNENIQILKTLNINSECRYPFSELIKIDNALVMVYKNRAIFYFAASDPRFKAVVESAGENEIACTNNGNELDDVNNDGYIVKCTYPNSDILSIYLQFVNKNKSDNVLQYLKDEIKSGENSKVVISAEFFIEYKWNGDDKLTISIYQPGGETDIIFSSLAGNTSIKTIYLPD</sequence>
<name>A0A6L6IRP7_9ENTR</name>
<evidence type="ECO:0000313" key="1">
    <source>
        <dbReference type="EMBL" id="MTH48634.1"/>
    </source>
</evidence>
<dbReference type="OrthoDB" id="7058601at2"/>
<dbReference type="AlphaFoldDB" id="A0A6L6IRP7"/>